<name>A0AB39VI91_9FUSO</name>
<sequence>MKCVLIGYGYWGKILERYIKESSFFKLSGIYDPLLEDKLEMTEILTDKSIECAFVCNPIDEHYSTVKLLLEHGKHVFCEKPLSKKLEESMELLNLAKKNNLTLFTDYIYTVSPSINEIKKKISVLGKVLYCEGNIKQFGKFYQNDNVFEVLGVHMLSAISYIFDSEIKITNIISKKKNFQGIVEIGSLEFKIEEIKGIINCSLLEEKKERKIIFICEYGNIIFDMLGIPTVSIVKHKESENGYNNKIIESKVYDEKNNICISLKSFEEHINNKSSNDIVTLNVAKAVEFIKNLT</sequence>
<dbReference type="InterPro" id="IPR036291">
    <property type="entry name" value="NAD(P)-bd_dom_sf"/>
</dbReference>
<evidence type="ECO:0000259" key="1">
    <source>
        <dbReference type="Pfam" id="PF01408"/>
    </source>
</evidence>
<reference evidence="2" key="1">
    <citation type="submission" date="2024-07" db="EMBL/GenBank/DDBJ databases">
        <authorList>
            <person name="Li X.-J."/>
            <person name="Wang X."/>
        </authorList>
    </citation>
    <scope>NUCLEOTIDE SEQUENCE</scope>
    <source>
        <strain evidence="2">HSP-334</strain>
    </source>
</reference>
<dbReference type="AlphaFoldDB" id="A0AB39VI91"/>
<dbReference type="PANTHER" id="PTHR43377">
    <property type="entry name" value="BILIVERDIN REDUCTASE A"/>
    <property type="match status" value="1"/>
</dbReference>
<accession>A0AB39VI91</accession>
<feature type="domain" description="Gfo/Idh/MocA-like oxidoreductase N-terminal" evidence="1">
    <location>
        <begin position="1"/>
        <end position="106"/>
    </location>
</feature>
<dbReference type="PANTHER" id="PTHR43377:SF6">
    <property type="entry name" value="GFO_IDH_MOCA-LIKE OXIDOREDUCTASE N-TERMINAL DOMAIN-CONTAINING PROTEIN"/>
    <property type="match status" value="1"/>
</dbReference>
<dbReference type="SUPFAM" id="SSF51735">
    <property type="entry name" value="NAD(P)-binding Rossmann-fold domains"/>
    <property type="match status" value="1"/>
</dbReference>
<dbReference type="KEGG" id="lrug:AB8B22_00215"/>
<dbReference type="Gene3D" id="3.40.50.720">
    <property type="entry name" value="NAD(P)-binding Rossmann-like Domain"/>
    <property type="match status" value="1"/>
</dbReference>
<dbReference type="GO" id="GO:0000166">
    <property type="term" value="F:nucleotide binding"/>
    <property type="evidence" value="ECO:0007669"/>
    <property type="project" value="InterPro"/>
</dbReference>
<dbReference type="Gene3D" id="3.30.360.10">
    <property type="entry name" value="Dihydrodipicolinate Reductase, domain 2"/>
    <property type="match status" value="1"/>
</dbReference>
<gene>
    <name evidence="2" type="ORF">AB8B22_00215</name>
</gene>
<proteinExistence type="predicted"/>
<dbReference type="InterPro" id="IPR000683">
    <property type="entry name" value="Gfo/Idh/MocA-like_OxRdtase_N"/>
</dbReference>
<evidence type="ECO:0000313" key="2">
    <source>
        <dbReference type="EMBL" id="XDU66867.1"/>
    </source>
</evidence>
<organism evidence="2">
    <name type="scientific">Leptotrichia rugosa</name>
    <dbReference type="NCBI Taxonomy" id="3239302"/>
    <lineage>
        <taxon>Bacteria</taxon>
        <taxon>Fusobacteriati</taxon>
        <taxon>Fusobacteriota</taxon>
        <taxon>Fusobacteriia</taxon>
        <taxon>Fusobacteriales</taxon>
        <taxon>Leptotrichiaceae</taxon>
        <taxon>Leptotrichia</taxon>
    </lineage>
</organism>
<dbReference type="EMBL" id="CP165644">
    <property type="protein sequence ID" value="XDU66867.1"/>
    <property type="molecule type" value="Genomic_DNA"/>
</dbReference>
<protein>
    <submittedName>
        <fullName evidence="2">Gfo/Idh/MocA family protein</fullName>
    </submittedName>
</protein>
<dbReference type="InterPro" id="IPR051450">
    <property type="entry name" value="Gfo/Idh/MocA_Oxidoreductases"/>
</dbReference>
<dbReference type="RefSeq" id="WP_369711120.1">
    <property type="nucleotide sequence ID" value="NZ_CP165644.1"/>
</dbReference>
<dbReference type="Pfam" id="PF01408">
    <property type="entry name" value="GFO_IDH_MocA"/>
    <property type="match status" value="1"/>
</dbReference>